<accession>A0A9W8BHP4</accession>
<evidence type="ECO:0000256" key="9">
    <source>
        <dbReference type="ARBA" id="ARBA00023136"/>
    </source>
</evidence>
<comment type="caution">
    <text evidence="10">Lacks conserved residue(s) required for the propagation of feature annotation.</text>
</comment>
<evidence type="ECO:0000256" key="1">
    <source>
        <dbReference type="ARBA" id="ARBA00002791"/>
    </source>
</evidence>
<dbReference type="GO" id="GO:0018279">
    <property type="term" value="P:protein N-linked glycosylation via asparagine"/>
    <property type="evidence" value="ECO:0007669"/>
    <property type="project" value="TreeGrafter"/>
</dbReference>
<feature type="signal peptide" evidence="10">
    <location>
        <begin position="1"/>
        <end position="25"/>
    </location>
</feature>
<dbReference type="AlphaFoldDB" id="A0A9W8BHP4"/>
<feature type="transmembrane region" description="Helical" evidence="10">
    <location>
        <begin position="537"/>
        <end position="559"/>
    </location>
</feature>
<keyword evidence="9 10" id="KW-0472">Membrane</keyword>
<evidence type="ECO:0000256" key="6">
    <source>
        <dbReference type="ARBA" id="ARBA00022729"/>
    </source>
</evidence>
<comment type="subcellular location">
    <subcellularLocation>
        <location evidence="2 10">Endoplasmic reticulum membrane</location>
        <topology evidence="2 10">Single-pass type I membrane protein</topology>
    </subcellularLocation>
</comment>
<evidence type="ECO:0000256" key="2">
    <source>
        <dbReference type="ARBA" id="ARBA00004115"/>
    </source>
</evidence>
<evidence type="ECO:0000313" key="12">
    <source>
        <dbReference type="Proteomes" id="UP001150907"/>
    </source>
</evidence>
<organism evidence="11 12">
    <name type="scientific">Coemansia thaxteri</name>
    <dbReference type="NCBI Taxonomy" id="2663907"/>
    <lineage>
        <taxon>Eukaryota</taxon>
        <taxon>Fungi</taxon>
        <taxon>Fungi incertae sedis</taxon>
        <taxon>Zoopagomycota</taxon>
        <taxon>Kickxellomycotina</taxon>
        <taxon>Kickxellomycetes</taxon>
        <taxon>Kickxellales</taxon>
        <taxon>Kickxellaceae</taxon>
        <taxon>Coemansia</taxon>
    </lineage>
</organism>
<reference evidence="11" key="1">
    <citation type="submission" date="2022-07" db="EMBL/GenBank/DDBJ databases">
        <title>Phylogenomic reconstructions and comparative analyses of Kickxellomycotina fungi.</title>
        <authorList>
            <person name="Reynolds N.K."/>
            <person name="Stajich J.E."/>
            <person name="Barry K."/>
            <person name="Grigoriev I.V."/>
            <person name="Crous P."/>
            <person name="Smith M.E."/>
        </authorList>
    </citation>
    <scope>NUCLEOTIDE SEQUENCE</scope>
    <source>
        <strain evidence="11">IMI 214461</strain>
    </source>
</reference>
<dbReference type="InterPro" id="IPR007676">
    <property type="entry name" value="Ribophorin_I"/>
</dbReference>
<evidence type="ECO:0000313" key="11">
    <source>
        <dbReference type="EMBL" id="KAJ2007412.1"/>
    </source>
</evidence>
<keyword evidence="5 10" id="KW-0812">Transmembrane</keyword>
<gene>
    <name evidence="11" type="primary">OST1</name>
    <name evidence="11" type="ORF">H4R26_000792</name>
</gene>
<dbReference type="Pfam" id="PF04597">
    <property type="entry name" value="Ribophorin_I"/>
    <property type="match status" value="1"/>
</dbReference>
<dbReference type="PANTHER" id="PTHR21049:SF0">
    <property type="entry name" value="DOLICHYL-DIPHOSPHOOLIGOSACCHARIDE--PROTEIN GLYCOSYLTRANSFERASE SUBUNIT 1"/>
    <property type="match status" value="1"/>
</dbReference>
<dbReference type="Gene3D" id="1.20.120.1630">
    <property type="match status" value="1"/>
</dbReference>
<dbReference type="PANTHER" id="PTHR21049">
    <property type="entry name" value="RIBOPHORIN I"/>
    <property type="match status" value="1"/>
</dbReference>
<dbReference type="GO" id="GO:0008250">
    <property type="term" value="C:oligosaccharyltransferase complex"/>
    <property type="evidence" value="ECO:0007669"/>
    <property type="project" value="UniProtKB-UniRule"/>
</dbReference>
<feature type="transmembrane region" description="Helical" evidence="10">
    <location>
        <begin position="508"/>
        <end position="525"/>
    </location>
</feature>
<dbReference type="Proteomes" id="UP001150907">
    <property type="component" value="Unassembled WGS sequence"/>
</dbReference>
<comment type="function">
    <text evidence="1 10">Subunit of the oligosaccharyl transferase (OST) complex that catalyzes the initial transfer of a defined glycan (Glc(3)Man(9)GlcNAc(2) in eukaryotes) from the lipid carrier dolichol-pyrophosphate to an asparagine residue within an Asn-X-Ser/Thr consensus motif in nascent polypeptide chains, the first step in protein N-glycosylation. N-glycosylation occurs cotranslationally and the complex associates with the Sec61 complex at the channel-forming translocon complex that mediates protein translocation across the endoplasmic reticulum (ER). All subunits are required for a maximal enzyme activity.</text>
</comment>
<dbReference type="Pfam" id="PF06966">
    <property type="entry name" value="DUF1295"/>
    <property type="match status" value="1"/>
</dbReference>
<keyword evidence="8 10" id="KW-1133">Transmembrane helix</keyword>
<comment type="pathway">
    <text evidence="3 10">Protein modification; protein glycosylation.</text>
</comment>
<evidence type="ECO:0000256" key="4">
    <source>
        <dbReference type="ARBA" id="ARBA00008905"/>
    </source>
</evidence>
<evidence type="ECO:0000256" key="5">
    <source>
        <dbReference type="ARBA" id="ARBA00022692"/>
    </source>
</evidence>
<keyword evidence="7 10" id="KW-0256">Endoplasmic reticulum</keyword>
<comment type="subunit">
    <text evidence="10">Component of the oligosaccharyltransferase (OST) complex.</text>
</comment>
<keyword evidence="12" id="KW-1185">Reference proteome</keyword>
<dbReference type="InterPro" id="IPR010721">
    <property type="entry name" value="UstE-like"/>
</dbReference>
<feature type="transmembrane region" description="Helical" evidence="10">
    <location>
        <begin position="618"/>
        <end position="642"/>
    </location>
</feature>
<protein>
    <recommendedName>
        <fullName evidence="10">Dolichyl-diphosphooligosaccharide--protein glycosyltransferase subunit 1</fullName>
    </recommendedName>
</protein>
<sequence length="824" mass="91326">MRAIKSIRPLVALVLCICVAGRAEGASKQGGLVNTNVIRTVDLQGLPYVREQIGVVVQNEHASKVYKTYTVVLEADKAKHLSQISVHERKSGVALDVAPEAGQADHAQKRFRATLRRGLQPGEKLSLNVDIVLASVVEPRPAAVGQTEDQQWRWADRALVASTYPTRKQKTVVRTRGDIRRFTQAAHNVTATKDGRNAVTFGPYSATTGGVAGPPVEILFRDNAEQLDALTHRREYFVSHWASDLNVLEHYAVRNRGPKADGGFDKVDQMVAKYMSRRDNLVKTLLVKVPADARELYVVDEIGNVSTSAVSGQRRASAREESFKVLQLRPRYPLAGGWKYTWWHGYSLPLDRYLKVSAGPGNGMGRHLLRVPFIGSLAACASQENELTVAMANAQNTAVRDYELRVTLPEGARDVQVRLPPTVNSGVNEGVELQSASYFFDSVGRTTVVVRQANVAPELATKHILISYSYSALALWLKPAVVAALLFALFMLTLAVSRMHEDIASVRVFFWASIALTWVLSFVQQNGRRNYSIVDRLWSVFPLLLVAQWMYHATVGLGLDVSDKALTAVGLVTVWSVRLTFNALRRGDYAWGAEDYRWAHVRKAFDRALDSIGIGRHVVVRVVVWETFNLLFISVFQLALLYQISVPVRQLILSSPVDKTPLLSVSEMALAGLMAALLVGEAVADNQQFRFQQLKKGAQSSSDACRSAEVEAGFVTSGMWRASRHPNAFCEQAFWITLAVFSTDCSLLQEMPWQSVLTKLAAGPLALVVLMWASVGLTESVTLSKYPLYRAYQIKTSRLVPCIPLSNRQVVNLGHKHQQKARER</sequence>
<feature type="transmembrane region" description="Helical" evidence="10">
    <location>
        <begin position="473"/>
        <end position="496"/>
    </location>
</feature>
<comment type="caution">
    <text evidence="11">The sequence shown here is derived from an EMBL/GenBank/DDBJ whole genome shotgun (WGS) entry which is preliminary data.</text>
</comment>
<proteinExistence type="inferred from homology"/>
<evidence type="ECO:0000256" key="10">
    <source>
        <dbReference type="RuleBase" id="RU361143"/>
    </source>
</evidence>
<comment type="similarity">
    <text evidence="4 10">Belongs to the OST1 family.</text>
</comment>
<dbReference type="EMBL" id="JANBQF010000027">
    <property type="protein sequence ID" value="KAJ2007412.1"/>
    <property type="molecule type" value="Genomic_DNA"/>
</dbReference>
<evidence type="ECO:0000256" key="7">
    <source>
        <dbReference type="ARBA" id="ARBA00022824"/>
    </source>
</evidence>
<dbReference type="OrthoDB" id="310030at2759"/>
<feature type="chain" id="PRO_5041017351" description="Dolichyl-diphosphooligosaccharide--protein glycosyltransferase subunit 1" evidence="10">
    <location>
        <begin position="26"/>
        <end position="824"/>
    </location>
</feature>
<evidence type="ECO:0000256" key="3">
    <source>
        <dbReference type="ARBA" id="ARBA00004922"/>
    </source>
</evidence>
<evidence type="ECO:0000256" key="8">
    <source>
        <dbReference type="ARBA" id="ARBA00022989"/>
    </source>
</evidence>
<name>A0A9W8BHP4_9FUNG</name>
<keyword evidence="6 10" id="KW-0732">Signal</keyword>